<dbReference type="Pfam" id="PF00595">
    <property type="entry name" value="PDZ"/>
    <property type="match status" value="1"/>
</dbReference>
<dbReference type="InterPro" id="IPR020992">
    <property type="entry name" value="Tail_Prtase_C"/>
</dbReference>
<name>A0A7C4QGL9_9PLAN</name>
<dbReference type="PROSITE" id="PS50106">
    <property type="entry name" value="PDZ"/>
    <property type="match status" value="1"/>
</dbReference>
<dbReference type="GO" id="GO:0006508">
    <property type="term" value="P:proteolysis"/>
    <property type="evidence" value="ECO:0007669"/>
    <property type="project" value="UniProtKB-KW"/>
</dbReference>
<dbReference type="GO" id="GO:0007165">
    <property type="term" value="P:signal transduction"/>
    <property type="evidence" value="ECO:0007669"/>
    <property type="project" value="TreeGrafter"/>
</dbReference>
<dbReference type="InterPro" id="IPR036034">
    <property type="entry name" value="PDZ_sf"/>
</dbReference>
<evidence type="ECO:0000259" key="7">
    <source>
        <dbReference type="PROSITE" id="PS50106"/>
    </source>
</evidence>
<dbReference type="InterPro" id="IPR004447">
    <property type="entry name" value="Peptidase_S41A"/>
</dbReference>
<sequence>MRLRPPSRAASLLTLGVVILVASTIGAQQLTGTNAVDQTTVQLVAEMIKRYHISQKSLDDRISQMLIKRMLKELDPQKLYFLQSDIDKFYEYRDQLDDLLKVGNYDFARQMFDVYRQRVHERVAVAHKLIDAPHDFTLNETMSIDGDQMAWAVDQKELNERWRKRIKYDLLLLKHDKTPPDEAARRLHKRYDTLKRNTDSFDEGEVLELYLSALAHCFDPHSSYMSPQTLEDFNIQMRLSLEGIGAALRSEDGYTTVAQVVPGGAAEKDGRLKVGDKIIAVAQDEGEWVDIVEMKLSRVVRLIRGKEGTRVRLKVVNGAGETVELALVRQKIELKAQEVKGEIIDLGSRIRGTAGRVGVINIPSFYRDFGGAQQGLDDFKSTARDVLKVLQQFRAQGGVDALIVDLRMNGGGALSEAIEVTGLFIDRGPVVQVKEQNGRTKSHEDTESGVAYDGPLIVLCNRLSASASEIFAAAIKDYRRGIVVGDTSTHGKGTVQNVMPVSPQLFRLIDNQKNRGALKLTINQFYRVNGDSTQNLGVPSDIVLPSLLDHMDLGESFLENALAFDRIEPVRHVVYDMVIPELIAALKDASQRRVASDPKFKEVKAEIDRYLARKNRKTVSLNEEAFLMEREEDKVADKVAKEEEEKEIDPGKGPVFPDSEYNKEVLHIAADYVQLLKQIKTAAR</sequence>
<dbReference type="Pfam" id="PF03572">
    <property type="entry name" value="Peptidase_S41"/>
    <property type="match status" value="1"/>
</dbReference>
<accession>A0A7C4QGL9</accession>
<dbReference type="GO" id="GO:0030288">
    <property type="term" value="C:outer membrane-bounded periplasmic space"/>
    <property type="evidence" value="ECO:0007669"/>
    <property type="project" value="TreeGrafter"/>
</dbReference>
<keyword evidence="4 5" id="KW-0720">Serine protease</keyword>
<dbReference type="GO" id="GO:0004175">
    <property type="term" value="F:endopeptidase activity"/>
    <property type="evidence" value="ECO:0007669"/>
    <property type="project" value="TreeGrafter"/>
</dbReference>
<dbReference type="Gene3D" id="2.30.42.10">
    <property type="match status" value="1"/>
</dbReference>
<dbReference type="SUPFAM" id="SSF52096">
    <property type="entry name" value="ClpP/crotonase"/>
    <property type="match status" value="1"/>
</dbReference>
<evidence type="ECO:0000256" key="5">
    <source>
        <dbReference type="RuleBase" id="RU004404"/>
    </source>
</evidence>
<dbReference type="InterPro" id="IPR029045">
    <property type="entry name" value="ClpP/crotonase-like_dom_sf"/>
</dbReference>
<dbReference type="EMBL" id="DSVQ01000006">
    <property type="protein sequence ID" value="HGT38261.1"/>
    <property type="molecule type" value="Genomic_DNA"/>
</dbReference>
<dbReference type="NCBIfam" id="TIGR00225">
    <property type="entry name" value="prc"/>
    <property type="match status" value="1"/>
</dbReference>
<evidence type="ECO:0000256" key="3">
    <source>
        <dbReference type="ARBA" id="ARBA00022801"/>
    </source>
</evidence>
<dbReference type="InterPro" id="IPR005151">
    <property type="entry name" value="Tail-specific_protease"/>
</dbReference>
<gene>
    <name evidence="8" type="ORF">ENS64_03200</name>
</gene>
<dbReference type="InterPro" id="IPR001478">
    <property type="entry name" value="PDZ"/>
</dbReference>
<organism evidence="8">
    <name type="scientific">Schlesneria paludicola</name>
    <dbReference type="NCBI Taxonomy" id="360056"/>
    <lineage>
        <taxon>Bacteria</taxon>
        <taxon>Pseudomonadati</taxon>
        <taxon>Planctomycetota</taxon>
        <taxon>Planctomycetia</taxon>
        <taxon>Planctomycetales</taxon>
        <taxon>Planctomycetaceae</taxon>
        <taxon>Schlesneria</taxon>
    </lineage>
</organism>
<evidence type="ECO:0000256" key="1">
    <source>
        <dbReference type="ARBA" id="ARBA00009179"/>
    </source>
</evidence>
<dbReference type="FunFam" id="3.90.226.10:FF:000090">
    <property type="entry name" value="Tail-specific protease"/>
    <property type="match status" value="1"/>
</dbReference>
<protein>
    <submittedName>
        <fullName evidence="8">Tail-specific protease</fullName>
    </submittedName>
</protein>
<dbReference type="Pfam" id="PF17804">
    <property type="entry name" value="TSP_NTD"/>
    <property type="match status" value="1"/>
</dbReference>
<feature type="domain" description="PDZ" evidence="7">
    <location>
        <begin position="234"/>
        <end position="304"/>
    </location>
</feature>
<dbReference type="AlphaFoldDB" id="A0A7C4QGL9"/>
<keyword evidence="3 5" id="KW-0378">Hydrolase</keyword>
<proteinExistence type="inferred from homology"/>
<dbReference type="CDD" id="cd06782">
    <property type="entry name" value="cpPDZ_CPP-like"/>
    <property type="match status" value="1"/>
</dbReference>
<evidence type="ECO:0000256" key="4">
    <source>
        <dbReference type="ARBA" id="ARBA00022825"/>
    </source>
</evidence>
<comment type="caution">
    <text evidence="8">The sequence shown here is derived from an EMBL/GenBank/DDBJ whole genome shotgun (WGS) entry which is preliminary data.</text>
</comment>
<dbReference type="SUPFAM" id="SSF50156">
    <property type="entry name" value="PDZ domain-like"/>
    <property type="match status" value="1"/>
</dbReference>
<dbReference type="GO" id="GO:0008236">
    <property type="term" value="F:serine-type peptidase activity"/>
    <property type="evidence" value="ECO:0007669"/>
    <property type="project" value="UniProtKB-KW"/>
</dbReference>
<dbReference type="Gene3D" id="3.90.226.10">
    <property type="entry name" value="2-enoyl-CoA Hydratase, Chain A, domain 1"/>
    <property type="match status" value="1"/>
</dbReference>
<dbReference type="SMART" id="SM00228">
    <property type="entry name" value="PDZ"/>
    <property type="match status" value="1"/>
</dbReference>
<evidence type="ECO:0000256" key="6">
    <source>
        <dbReference type="SAM" id="MobiDB-lite"/>
    </source>
</evidence>
<dbReference type="InterPro" id="IPR040573">
    <property type="entry name" value="TSP_N"/>
</dbReference>
<evidence type="ECO:0000313" key="8">
    <source>
        <dbReference type="EMBL" id="HGT38261.1"/>
    </source>
</evidence>
<dbReference type="PANTHER" id="PTHR32060">
    <property type="entry name" value="TAIL-SPECIFIC PROTEASE"/>
    <property type="match status" value="1"/>
</dbReference>
<dbReference type="CDD" id="cd07560">
    <property type="entry name" value="Peptidase_S41_CPP"/>
    <property type="match status" value="1"/>
</dbReference>
<dbReference type="PANTHER" id="PTHR32060:SF22">
    <property type="entry name" value="CARBOXYL-TERMINAL-PROCESSING PEPTIDASE 3, CHLOROPLASTIC"/>
    <property type="match status" value="1"/>
</dbReference>
<keyword evidence="2 5" id="KW-0645">Protease</keyword>
<evidence type="ECO:0000256" key="2">
    <source>
        <dbReference type="ARBA" id="ARBA00022670"/>
    </source>
</evidence>
<dbReference type="SMART" id="SM00245">
    <property type="entry name" value="TSPc"/>
    <property type="match status" value="1"/>
</dbReference>
<feature type="region of interest" description="Disordered" evidence="6">
    <location>
        <begin position="636"/>
        <end position="656"/>
    </location>
</feature>
<reference evidence="8" key="1">
    <citation type="journal article" date="2020" name="mSystems">
        <title>Genome- and Community-Level Interaction Insights into Carbon Utilization and Element Cycling Functions of Hydrothermarchaeota in Hydrothermal Sediment.</title>
        <authorList>
            <person name="Zhou Z."/>
            <person name="Liu Y."/>
            <person name="Xu W."/>
            <person name="Pan J."/>
            <person name="Luo Z.H."/>
            <person name="Li M."/>
        </authorList>
    </citation>
    <scope>NUCLEOTIDE SEQUENCE [LARGE SCALE GENOMIC DNA]</scope>
    <source>
        <strain evidence="8">SpSt-508</strain>
    </source>
</reference>
<comment type="similarity">
    <text evidence="1 5">Belongs to the peptidase S41A family.</text>
</comment>
<dbReference type="Pfam" id="PF11818">
    <property type="entry name" value="DUF3340"/>
    <property type="match status" value="1"/>
</dbReference>